<dbReference type="EMBL" id="PKPP01004885">
    <property type="protein sequence ID" value="PWA62359.1"/>
    <property type="molecule type" value="Genomic_DNA"/>
</dbReference>
<keyword evidence="4" id="KW-0695">RNA-directed DNA polymerase</keyword>
<dbReference type="SUPFAM" id="SSF54928">
    <property type="entry name" value="RNA-binding domain, RBD"/>
    <property type="match status" value="1"/>
</dbReference>
<keyword evidence="4" id="KW-0548">Nucleotidyltransferase</keyword>
<dbReference type="SUPFAM" id="SSF56219">
    <property type="entry name" value="DNase I-like"/>
    <property type="match status" value="1"/>
</dbReference>
<feature type="compositionally biased region" description="Basic and acidic residues" evidence="2">
    <location>
        <begin position="394"/>
        <end position="421"/>
    </location>
</feature>
<keyword evidence="4" id="KW-0808">Transferase</keyword>
<evidence type="ECO:0000256" key="1">
    <source>
        <dbReference type="PROSITE-ProRule" id="PRU00176"/>
    </source>
</evidence>
<dbReference type="PANTHER" id="PTHR33710:SF64">
    <property type="entry name" value="ENDONUCLEASE_EXONUCLEASE_PHOSPHATASE DOMAIN-CONTAINING PROTEIN"/>
    <property type="match status" value="1"/>
</dbReference>
<gene>
    <name evidence="4" type="ORF">CTI12_AA362590</name>
</gene>
<protein>
    <submittedName>
        <fullName evidence="4">RNA-directed DNA polymerase, eukaryota</fullName>
    </submittedName>
</protein>
<evidence type="ECO:0000313" key="5">
    <source>
        <dbReference type="Proteomes" id="UP000245207"/>
    </source>
</evidence>
<dbReference type="GO" id="GO:0003964">
    <property type="term" value="F:RNA-directed DNA polymerase activity"/>
    <property type="evidence" value="ECO:0007669"/>
    <property type="project" value="UniProtKB-KW"/>
</dbReference>
<dbReference type="GO" id="GO:0003723">
    <property type="term" value="F:RNA binding"/>
    <property type="evidence" value="ECO:0007669"/>
    <property type="project" value="UniProtKB-UniRule"/>
</dbReference>
<feature type="region of interest" description="Disordered" evidence="2">
    <location>
        <begin position="389"/>
        <end position="464"/>
    </location>
</feature>
<evidence type="ECO:0000313" key="4">
    <source>
        <dbReference type="EMBL" id="PWA62359.1"/>
    </source>
</evidence>
<dbReference type="InterPro" id="IPR000504">
    <property type="entry name" value="RRM_dom"/>
</dbReference>
<dbReference type="Proteomes" id="UP000245207">
    <property type="component" value="Unassembled WGS sequence"/>
</dbReference>
<feature type="region of interest" description="Disordered" evidence="2">
    <location>
        <begin position="332"/>
        <end position="361"/>
    </location>
</feature>
<dbReference type="PANTHER" id="PTHR33710">
    <property type="entry name" value="BNAC02G09200D PROTEIN"/>
    <property type="match status" value="1"/>
</dbReference>
<organism evidence="4 5">
    <name type="scientific">Artemisia annua</name>
    <name type="common">Sweet wormwood</name>
    <dbReference type="NCBI Taxonomy" id="35608"/>
    <lineage>
        <taxon>Eukaryota</taxon>
        <taxon>Viridiplantae</taxon>
        <taxon>Streptophyta</taxon>
        <taxon>Embryophyta</taxon>
        <taxon>Tracheophyta</taxon>
        <taxon>Spermatophyta</taxon>
        <taxon>Magnoliopsida</taxon>
        <taxon>eudicotyledons</taxon>
        <taxon>Gunneridae</taxon>
        <taxon>Pentapetalae</taxon>
        <taxon>asterids</taxon>
        <taxon>campanulids</taxon>
        <taxon>Asterales</taxon>
        <taxon>Asteraceae</taxon>
        <taxon>Asteroideae</taxon>
        <taxon>Anthemideae</taxon>
        <taxon>Artemisiinae</taxon>
        <taxon>Artemisia</taxon>
    </lineage>
</organism>
<comment type="caution">
    <text evidence="4">The sequence shown here is derived from an EMBL/GenBank/DDBJ whole genome shotgun (WGS) entry which is preliminary data.</text>
</comment>
<dbReference type="InterPro" id="IPR036691">
    <property type="entry name" value="Endo/exonu/phosph_ase_sf"/>
</dbReference>
<feature type="compositionally biased region" description="Basic and acidic residues" evidence="2">
    <location>
        <begin position="338"/>
        <end position="347"/>
    </location>
</feature>
<dbReference type="InterPro" id="IPR012677">
    <property type="entry name" value="Nucleotide-bd_a/b_plait_sf"/>
</dbReference>
<reference evidence="4 5" key="1">
    <citation type="journal article" date="2018" name="Mol. Plant">
        <title>The genome of Artemisia annua provides insight into the evolution of Asteraceae family and artemisinin biosynthesis.</title>
        <authorList>
            <person name="Shen Q."/>
            <person name="Zhang L."/>
            <person name="Liao Z."/>
            <person name="Wang S."/>
            <person name="Yan T."/>
            <person name="Shi P."/>
            <person name="Liu M."/>
            <person name="Fu X."/>
            <person name="Pan Q."/>
            <person name="Wang Y."/>
            <person name="Lv Z."/>
            <person name="Lu X."/>
            <person name="Zhang F."/>
            <person name="Jiang W."/>
            <person name="Ma Y."/>
            <person name="Chen M."/>
            <person name="Hao X."/>
            <person name="Li L."/>
            <person name="Tang Y."/>
            <person name="Lv G."/>
            <person name="Zhou Y."/>
            <person name="Sun X."/>
            <person name="Brodelius P.E."/>
            <person name="Rose J.K.C."/>
            <person name="Tang K."/>
        </authorList>
    </citation>
    <scope>NUCLEOTIDE SEQUENCE [LARGE SCALE GENOMIC DNA]</scope>
    <source>
        <strain evidence="5">cv. Huhao1</strain>
        <tissue evidence="4">Leaf</tissue>
    </source>
</reference>
<dbReference type="OrthoDB" id="8196670at2759"/>
<dbReference type="Gene3D" id="3.60.10.10">
    <property type="entry name" value="Endonuclease/exonuclease/phosphatase"/>
    <property type="match status" value="1"/>
</dbReference>
<dbReference type="CDD" id="cd00590">
    <property type="entry name" value="RRM_SF"/>
    <property type="match status" value="1"/>
</dbReference>
<evidence type="ECO:0000256" key="2">
    <source>
        <dbReference type="SAM" id="MobiDB-lite"/>
    </source>
</evidence>
<evidence type="ECO:0000259" key="3">
    <source>
        <dbReference type="PROSITE" id="PS50102"/>
    </source>
</evidence>
<dbReference type="SMART" id="SM00360">
    <property type="entry name" value="RRM"/>
    <property type="match status" value="1"/>
</dbReference>
<dbReference type="InterPro" id="IPR035979">
    <property type="entry name" value="RBD_domain_sf"/>
</dbReference>
<dbReference type="AlphaFoldDB" id="A0A2U1MM69"/>
<name>A0A2U1MM69_ARTAN</name>
<sequence>MSTFRDKNQSSRPIPNPFYKDVEKVASSFYVTNFPLSLDAKGLWKVFAPYGRLVDAFIANKKSKLGKRFGFVRFMGISNGADFVRYFSNIWIGNFHVSAAVARFQRQGRGETKMNQQVRLNQHTSIRSEHGHFHNRNANVTDFPPMKQSYVSVVHGSEKTMGESTPVVPVQSLKLEEHDLIKIDETNKVVLAKLKNVDTMSNMYGLCRNEGYVDLNIHHVGGLWNVSPSFKVDERMIWVEINGLPLCAWGSNAFKRVASLFGKFMFFEVDQSAEMSQGKICILTNRHHFLSEMVNIEVNDEIFDVHVHELGSWSINIVDDLSSTYSDDEGFMETSGSDCDKSTHSDDEAFMETNGNDSNKVDDEAFMETNESDSNKVESECALEDTVQNINVEQGRDENSKVQDVGKRKRVDDQCIEKPESDYCNNDSNQVGDTSDLSPPPPGFENFKSQKGNQTSGSSRTSKCSTSFAHYRKKDIRGVSLIHEMSRMIELGGTLGFDVKGCRKSLQRLIDGIGVNMFLGVQESKMTCLELFRLKTMWGNYSFDFACSMARGRSGGLISMWDPNAFIKERIWCDESYIIVKGRWTNSVGLCFMVNIYGPQDNEAKRNLWAKLLEFRRNHQGKFILFGDMNAVRDESERSGTIFSRGDALLFNSFILDAGLLDLPLGGRLFTWTNKVGTKLSKLDRFLISEDVVDVMADIRVTVLDKLWSDHNPILLHCLKTDFGPSPFKLFHSWFLRDGFDDFIKTELENISHNGVSKKGLHIKFKELKQKIKQWNFHYNQSQGQCK</sequence>
<dbReference type="PROSITE" id="PS50102">
    <property type="entry name" value="RRM"/>
    <property type="match status" value="1"/>
</dbReference>
<dbReference type="Pfam" id="PF00076">
    <property type="entry name" value="RRM_1"/>
    <property type="match status" value="1"/>
</dbReference>
<dbReference type="InterPro" id="IPR005135">
    <property type="entry name" value="Endo/exonuclease/phosphatase"/>
</dbReference>
<dbReference type="Pfam" id="PF03372">
    <property type="entry name" value="Exo_endo_phos"/>
    <property type="match status" value="1"/>
</dbReference>
<feature type="compositionally biased region" description="Polar residues" evidence="2">
    <location>
        <begin position="423"/>
        <end position="437"/>
    </location>
</feature>
<accession>A0A2U1MM69</accession>
<keyword evidence="1" id="KW-0694">RNA-binding</keyword>
<feature type="domain" description="RRM" evidence="3">
    <location>
        <begin position="27"/>
        <end position="104"/>
    </location>
</feature>
<proteinExistence type="predicted"/>
<keyword evidence="5" id="KW-1185">Reference proteome</keyword>
<feature type="compositionally biased region" description="Low complexity" evidence="2">
    <location>
        <begin position="455"/>
        <end position="464"/>
    </location>
</feature>
<dbReference type="Gene3D" id="3.30.70.330">
    <property type="match status" value="1"/>
</dbReference>